<feature type="region of interest" description="Disordered" evidence="1">
    <location>
        <begin position="38"/>
        <end position="64"/>
    </location>
</feature>
<dbReference type="HOGENOM" id="CLU_1970912_0_0_1"/>
<reference evidence="3" key="2">
    <citation type="submission" date="2015-01" db="EMBL/GenBank/DDBJ databases">
        <title>Evolutionary Origins and Diversification of the Mycorrhizal Mutualists.</title>
        <authorList>
            <consortium name="DOE Joint Genome Institute"/>
            <consortium name="Mycorrhizal Genomics Consortium"/>
            <person name="Kohler A."/>
            <person name="Kuo A."/>
            <person name="Nagy L.G."/>
            <person name="Floudas D."/>
            <person name="Copeland A."/>
            <person name="Barry K.W."/>
            <person name="Cichocki N."/>
            <person name="Veneault-Fourrey C."/>
            <person name="LaButti K."/>
            <person name="Lindquist E.A."/>
            <person name="Lipzen A."/>
            <person name="Lundell T."/>
            <person name="Morin E."/>
            <person name="Murat C."/>
            <person name="Riley R."/>
            <person name="Ohm R."/>
            <person name="Sun H."/>
            <person name="Tunlid A."/>
            <person name="Henrissat B."/>
            <person name="Grigoriev I.V."/>
            <person name="Hibbett D.S."/>
            <person name="Martin F."/>
        </authorList>
    </citation>
    <scope>NUCLEOTIDE SEQUENCE [LARGE SCALE GENOMIC DNA]</scope>
    <source>
        <strain evidence="3">LaAM-08-1</strain>
    </source>
</reference>
<reference evidence="2 3" key="1">
    <citation type="submission" date="2014-04" db="EMBL/GenBank/DDBJ databases">
        <authorList>
            <consortium name="DOE Joint Genome Institute"/>
            <person name="Kuo A."/>
            <person name="Kohler A."/>
            <person name="Nagy L.G."/>
            <person name="Floudas D."/>
            <person name="Copeland A."/>
            <person name="Barry K.W."/>
            <person name="Cichocki N."/>
            <person name="Veneault-Fourrey C."/>
            <person name="LaButti K."/>
            <person name="Lindquist E.A."/>
            <person name="Lipzen A."/>
            <person name="Lundell T."/>
            <person name="Morin E."/>
            <person name="Murat C."/>
            <person name="Sun H."/>
            <person name="Tunlid A."/>
            <person name="Henrissat B."/>
            <person name="Grigoriev I.V."/>
            <person name="Hibbett D.S."/>
            <person name="Martin F."/>
            <person name="Nordberg H.P."/>
            <person name="Cantor M.N."/>
            <person name="Hua S.X."/>
        </authorList>
    </citation>
    <scope>NUCLEOTIDE SEQUENCE [LARGE SCALE GENOMIC DNA]</scope>
    <source>
        <strain evidence="2 3">LaAM-08-1</strain>
    </source>
</reference>
<evidence type="ECO:0000313" key="3">
    <source>
        <dbReference type="Proteomes" id="UP000054477"/>
    </source>
</evidence>
<proteinExistence type="predicted"/>
<accession>A0A0C9WXY9</accession>
<keyword evidence="3" id="KW-1185">Reference proteome</keyword>
<feature type="region of interest" description="Disordered" evidence="1">
    <location>
        <begin position="1"/>
        <end position="26"/>
    </location>
</feature>
<organism evidence="2 3">
    <name type="scientific">Laccaria amethystina LaAM-08-1</name>
    <dbReference type="NCBI Taxonomy" id="1095629"/>
    <lineage>
        <taxon>Eukaryota</taxon>
        <taxon>Fungi</taxon>
        <taxon>Dikarya</taxon>
        <taxon>Basidiomycota</taxon>
        <taxon>Agaricomycotina</taxon>
        <taxon>Agaricomycetes</taxon>
        <taxon>Agaricomycetidae</taxon>
        <taxon>Agaricales</taxon>
        <taxon>Agaricineae</taxon>
        <taxon>Hydnangiaceae</taxon>
        <taxon>Laccaria</taxon>
    </lineage>
</organism>
<dbReference type="EMBL" id="KN839232">
    <property type="protein sequence ID" value="KIJ90266.1"/>
    <property type="molecule type" value="Genomic_DNA"/>
</dbReference>
<dbReference type="Proteomes" id="UP000054477">
    <property type="component" value="Unassembled WGS sequence"/>
</dbReference>
<protein>
    <submittedName>
        <fullName evidence="2">Uncharacterized protein</fullName>
    </submittedName>
</protein>
<feature type="compositionally biased region" description="Basic and acidic residues" evidence="1">
    <location>
        <begin position="115"/>
        <end position="127"/>
    </location>
</feature>
<feature type="region of interest" description="Disordered" evidence="1">
    <location>
        <begin position="99"/>
        <end position="127"/>
    </location>
</feature>
<name>A0A0C9WXY9_9AGAR</name>
<gene>
    <name evidence="2" type="ORF">K443DRAFT_15378</name>
</gene>
<evidence type="ECO:0000313" key="2">
    <source>
        <dbReference type="EMBL" id="KIJ90266.1"/>
    </source>
</evidence>
<dbReference type="AlphaFoldDB" id="A0A0C9WXY9"/>
<evidence type="ECO:0000256" key="1">
    <source>
        <dbReference type="SAM" id="MobiDB-lite"/>
    </source>
</evidence>
<sequence>MPPPPRLLPPRHDSGTPDGANERRHHPCHFTHVAVALPERRQRDTAHPGQRTRVAPMSHTWHGRWGIGHMPNGTTRDIAHAMHAYVVYVGWVLGNRTNAHETTQQQRQTPKTRRYGSDNDRDATTTP</sequence>